<evidence type="ECO:0000256" key="3">
    <source>
        <dbReference type="ARBA" id="ARBA00022801"/>
    </source>
</evidence>
<dbReference type="EMBL" id="CP136594">
    <property type="protein sequence ID" value="WOE75677.1"/>
    <property type="molecule type" value="Genomic_DNA"/>
</dbReference>
<gene>
    <name evidence="6" type="ORF">RB602_02880</name>
</gene>
<evidence type="ECO:0000256" key="1">
    <source>
        <dbReference type="ARBA" id="ARBA00022612"/>
    </source>
</evidence>
<feature type="domain" description="Prohead serine protease" evidence="5">
    <location>
        <begin position="50"/>
        <end position="179"/>
    </location>
</feature>
<keyword evidence="2 6" id="KW-0645">Protease</keyword>
<evidence type="ECO:0000256" key="2">
    <source>
        <dbReference type="ARBA" id="ARBA00022670"/>
    </source>
</evidence>
<evidence type="ECO:0000259" key="5">
    <source>
        <dbReference type="Pfam" id="PF04586"/>
    </source>
</evidence>
<dbReference type="SUPFAM" id="SSF50789">
    <property type="entry name" value="Herpes virus serine proteinase, assemblin"/>
    <property type="match status" value="1"/>
</dbReference>
<dbReference type="KEGG" id="acoa:RB602_02880"/>
<feature type="region of interest" description="Disordered" evidence="4">
    <location>
        <begin position="1"/>
        <end position="32"/>
    </location>
</feature>
<keyword evidence="7" id="KW-1185">Reference proteome</keyword>
<dbReference type="InterPro" id="IPR006433">
    <property type="entry name" value="Prohead_protease"/>
</dbReference>
<evidence type="ECO:0000313" key="7">
    <source>
        <dbReference type="Proteomes" id="UP001302429"/>
    </source>
</evidence>
<dbReference type="AlphaFoldDB" id="A0AA97I144"/>
<dbReference type="GO" id="GO:0008233">
    <property type="term" value="F:peptidase activity"/>
    <property type="evidence" value="ECO:0007669"/>
    <property type="project" value="UniProtKB-KW"/>
</dbReference>
<sequence>MSARLDSPSSSEEGLGWWRSTGTAQSDSPHPAATKRLTALSLTAPPLKERGIVRFAGYAALFDRMDRGGDVIRRGAFRRTLGDGSPRPLLWQHRGAQRIGTVQHIAEDRRGLRVIATIDATSGSAAKARSMVQAGAVTGLSFGYRVRHYQIGPPRLLLDLDLVEISLVTFPMQPDARVHLLAA</sequence>
<organism evidence="6 7">
    <name type="scientific">Alterisphingorhabdus coralli</name>
    <dbReference type="NCBI Taxonomy" id="3071408"/>
    <lineage>
        <taxon>Bacteria</taxon>
        <taxon>Pseudomonadati</taxon>
        <taxon>Pseudomonadota</taxon>
        <taxon>Alphaproteobacteria</taxon>
        <taxon>Sphingomonadales</taxon>
        <taxon>Sphingomonadaceae</taxon>
        <taxon>Alterisphingorhabdus (ex Yan et al. 2024)</taxon>
    </lineage>
</organism>
<dbReference type="NCBIfam" id="TIGR01543">
    <property type="entry name" value="proheadase_HK97"/>
    <property type="match status" value="1"/>
</dbReference>
<dbReference type="Proteomes" id="UP001302429">
    <property type="component" value="Chromosome"/>
</dbReference>
<dbReference type="GO" id="GO:0006508">
    <property type="term" value="P:proteolysis"/>
    <property type="evidence" value="ECO:0007669"/>
    <property type="project" value="UniProtKB-KW"/>
</dbReference>
<reference evidence="6 7" key="1">
    <citation type="submission" date="2023-10" db="EMBL/GenBank/DDBJ databases">
        <title>Complete genome sequence of a Sphingomonadaceae bacterium.</title>
        <authorList>
            <person name="Yan C."/>
        </authorList>
    </citation>
    <scope>NUCLEOTIDE SEQUENCE [LARGE SCALE GENOMIC DNA]</scope>
    <source>
        <strain evidence="6 7">SCSIO 66989</strain>
    </source>
</reference>
<keyword evidence="1" id="KW-1188">Viral release from host cell</keyword>
<evidence type="ECO:0000313" key="6">
    <source>
        <dbReference type="EMBL" id="WOE75677.1"/>
    </source>
</evidence>
<dbReference type="InterPro" id="IPR054613">
    <property type="entry name" value="Peptidase_S78_dom"/>
</dbReference>
<dbReference type="RefSeq" id="WP_317082786.1">
    <property type="nucleotide sequence ID" value="NZ_CP136594.1"/>
</dbReference>
<evidence type="ECO:0000256" key="4">
    <source>
        <dbReference type="SAM" id="MobiDB-lite"/>
    </source>
</evidence>
<dbReference type="Pfam" id="PF04586">
    <property type="entry name" value="Peptidase_S78"/>
    <property type="match status" value="1"/>
</dbReference>
<protein>
    <submittedName>
        <fullName evidence="6">HK97 family phage prohead protease</fullName>
    </submittedName>
</protein>
<proteinExistence type="predicted"/>
<accession>A0AA97I144</accession>
<keyword evidence="3" id="KW-0378">Hydrolase</keyword>
<name>A0AA97I144_9SPHN</name>